<dbReference type="Proteomes" id="UP001229409">
    <property type="component" value="Unassembled WGS sequence"/>
</dbReference>
<accession>A0AAP4A2W9</accession>
<dbReference type="RefSeq" id="WP_279836155.1">
    <property type="nucleotide sequence ID" value="NZ_JARVWT010000016.1"/>
</dbReference>
<proteinExistence type="predicted"/>
<dbReference type="SUPFAM" id="SSF88659">
    <property type="entry name" value="Sigma3 and sigma4 domains of RNA polymerase sigma factors"/>
    <property type="match status" value="1"/>
</dbReference>
<evidence type="ECO:0000313" key="2">
    <source>
        <dbReference type="Proteomes" id="UP001229409"/>
    </source>
</evidence>
<dbReference type="AlphaFoldDB" id="A0AAP4A2W9"/>
<dbReference type="InterPro" id="IPR006524">
    <property type="entry name" value="ArpU-like"/>
</dbReference>
<reference evidence="1" key="1">
    <citation type="submission" date="2023-04" db="EMBL/GenBank/DDBJ databases">
        <title>Uncovering the Secrets of Slow-Growing Bacteria in Tropical Savanna Soil through Cultivation and Genomic Analysis.</title>
        <authorList>
            <person name="Goncalves O.S."/>
            <person name="Santana M.F."/>
        </authorList>
    </citation>
    <scope>NUCLEOTIDE SEQUENCE</scope>
    <source>
        <strain evidence="1">ANTI</strain>
    </source>
</reference>
<name>A0AAP4A2W9_PAEPO</name>
<sequence length="158" mass="18481">MKQRATQLTLGLPVMDSEQTRRQVEEHLETVRIYRQMGLIRREVSNTPSYEPRFHGNTNAISKPAESAAVWNVDKEAELEQKSILLDKAMLRLSRKESELLRRRYLEDEDVYDYNVCSDMHMGERTFRRIKARALYKLAFGLRLEVLIDPPSEKVAAK</sequence>
<dbReference type="EMBL" id="JARVWT010000016">
    <property type="protein sequence ID" value="MDH2334268.1"/>
    <property type="molecule type" value="Genomic_DNA"/>
</dbReference>
<dbReference type="InterPro" id="IPR013324">
    <property type="entry name" value="RNA_pol_sigma_r3/r4-like"/>
</dbReference>
<comment type="caution">
    <text evidence="1">The sequence shown here is derived from an EMBL/GenBank/DDBJ whole genome shotgun (WGS) entry which is preliminary data.</text>
</comment>
<organism evidence="1 2">
    <name type="scientific">Paenibacillus polymyxa</name>
    <name type="common">Bacillus polymyxa</name>
    <dbReference type="NCBI Taxonomy" id="1406"/>
    <lineage>
        <taxon>Bacteria</taxon>
        <taxon>Bacillati</taxon>
        <taxon>Bacillota</taxon>
        <taxon>Bacilli</taxon>
        <taxon>Bacillales</taxon>
        <taxon>Paenibacillaceae</taxon>
        <taxon>Paenibacillus</taxon>
    </lineage>
</organism>
<gene>
    <name evidence="1" type="ORF">QDS18_25680</name>
</gene>
<dbReference type="NCBIfam" id="TIGR01637">
    <property type="entry name" value="phage_arpU"/>
    <property type="match status" value="1"/>
</dbReference>
<protein>
    <submittedName>
        <fullName evidence="1">ArpU family phage packaging/lysis transcriptional regulator</fullName>
    </submittedName>
</protein>
<evidence type="ECO:0000313" key="1">
    <source>
        <dbReference type="EMBL" id="MDH2334268.1"/>
    </source>
</evidence>